<accession>A0A4Q2DCY1</accession>
<keyword evidence="3" id="KW-1185">Reference proteome</keyword>
<feature type="compositionally biased region" description="Basic and acidic residues" evidence="1">
    <location>
        <begin position="24"/>
        <end position="41"/>
    </location>
</feature>
<dbReference type="Proteomes" id="UP000290288">
    <property type="component" value="Unassembled WGS sequence"/>
</dbReference>
<dbReference type="Pfam" id="PF10346">
    <property type="entry name" value="Con-6"/>
    <property type="match status" value="2"/>
</dbReference>
<dbReference type="InterPro" id="IPR018824">
    <property type="entry name" value="Conidiation-specific_6"/>
</dbReference>
<gene>
    <name evidence="2" type="ORF">EST38_g8321</name>
</gene>
<dbReference type="AlphaFoldDB" id="A0A4Q2DCY1"/>
<feature type="compositionally biased region" description="Basic and acidic residues" evidence="1">
    <location>
        <begin position="1"/>
        <end position="10"/>
    </location>
</feature>
<protein>
    <recommendedName>
        <fullName evidence="4">Conidiation protein 6</fullName>
    </recommendedName>
</protein>
<comment type="caution">
    <text evidence="2">The sequence shown here is derived from an EMBL/GenBank/DDBJ whole genome shotgun (WGS) entry which is preliminary data.</text>
</comment>
<dbReference type="EMBL" id="SDEE01000333">
    <property type="protein sequence ID" value="RXW17533.1"/>
    <property type="molecule type" value="Genomic_DNA"/>
</dbReference>
<dbReference type="PANTHER" id="PTHR36576:SF1">
    <property type="entry name" value="UPF0654 PROTEIN C11D3.01C-RELATED"/>
    <property type="match status" value="1"/>
</dbReference>
<sequence>MSSTHHKDPNRVAAGLKASIHNSKVSDEAKTRAHEKLDKLEGGNVEEQTKLPSGAMENDMEEEGVNNQVLGGYKATLHNPQVSEKAKANAKQVLDDYGASED</sequence>
<evidence type="ECO:0000256" key="1">
    <source>
        <dbReference type="SAM" id="MobiDB-lite"/>
    </source>
</evidence>
<dbReference type="GO" id="GO:0005737">
    <property type="term" value="C:cytoplasm"/>
    <property type="evidence" value="ECO:0007669"/>
    <property type="project" value="TreeGrafter"/>
</dbReference>
<evidence type="ECO:0000313" key="2">
    <source>
        <dbReference type="EMBL" id="RXW17533.1"/>
    </source>
</evidence>
<feature type="region of interest" description="Disordered" evidence="1">
    <location>
        <begin position="1"/>
        <end position="60"/>
    </location>
</feature>
<organism evidence="2 3">
    <name type="scientific">Candolleomyces aberdarensis</name>
    <dbReference type="NCBI Taxonomy" id="2316362"/>
    <lineage>
        <taxon>Eukaryota</taxon>
        <taxon>Fungi</taxon>
        <taxon>Dikarya</taxon>
        <taxon>Basidiomycota</taxon>
        <taxon>Agaricomycotina</taxon>
        <taxon>Agaricomycetes</taxon>
        <taxon>Agaricomycetidae</taxon>
        <taxon>Agaricales</taxon>
        <taxon>Agaricineae</taxon>
        <taxon>Psathyrellaceae</taxon>
        <taxon>Candolleomyces</taxon>
    </lineage>
</organism>
<dbReference type="OrthoDB" id="5419162at2759"/>
<reference evidence="2 3" key="1">
    <citation type="submission" date="2019-01" db="EMBL/GenBank/DDBJ databases">
        <title>Draft genome sequence of Psathyrella aberdarensis IHI B618.</title>
        <authorList>
            <person name="Buettner E."/>
            <person name="Kellner H."/>
        </authorList>
    </citation>
    <scope>NUCLEOTIDE SEQUENCE [LARGE SCALE GENOMIC DNA]</scope>
    <source>
        <strain evidence="2 3">IHI B618</strain>
    </source>
</reference>
<proteinExistence type="predicted"/>
<evidence type="ECO:0000313" key="3">
    <source>
        <dbReference type="Proteomes" id="UP000290288"/>
    </source>
</evidence>
<dbReference type="PANTHER" id="PTHR36576">
    <property type="entry name" value="UPF0654 PROTEIN C11D3.01C-RELATED"/>
    <property type="match status" value="1"/>
</dbReference>
<name>A0A4Q2DCY1_9AGAR</name>
<evidence type="ECO:0008006" key="4">
    <source>
        <dbReference type="Google" id="ProtNLM"/>
    </source>
</evidence>
<dbReference type="InterPro" id="IPR052670">
    <property type="entry name" value="UPF0654_domain"/>
</dbReference>
<feature type="region of interest" description="Disordered" evidence="1">
    <location>
        <begin position="73"/>
        <end position="102"/>
    </location>
</feature>